<reference evidence="1" key="1">
    <citation type="journal article" date="2020" name="Stud. Mycol.">
        <title>101 Dothideomycetes genomes: a test case for predicting lifestyles and emergence of pathogens.</title>
        <authorList>
            <person name="Haridas S."/>
            <person name="Albert R."/>
            <person name="Binder M."/>
            <person name="Bloem J."/>
            <person name="Labutti K."/>
            <person name="Salamov A."/>
            <person name="Andreopoulos B."/>
            <person name="Baker S."/>
            <person name="Barry K."/>
            <person name="Bills G."/>
            <person name="Bluhm B."/>
            <person name="Cannon C."/>
            <person name="Castanera R."/>
            <person name="Culley D."/>
            <person name="Daum C."/>
            <person name="Ezra D."/>
            <person name="Gonzalez J."/>
            <person name="Henrissat B."/>
            <person name="Kuo A."/>
            <person name="Liang C."/>
            <person name="Lipzen A."/>
            <person name="Lutzoni F."/>
            <person name="Magnuson J."/>
            <person name="Mondo S."/>
            <person name="Nolan M."/>
            <person name="Ohm R."/>
            <person name="Pangilinan J."/>
            <person name="Park H.-J."/>
            <person name="Ramirez L."/>
            <person name="Alfaro M."/>
            <person name="Sun H."/>
            <person name="Tritt A."/>
            <person name="Yoshinaga Y."/>
            <person name="Zwiers L.-H."/>
            <person name="Turgeon B."/>
            <person name="Goodwin S."/>
            <person name="Spatafora J."/>
            <person name="Crous P."/>
            <person name="Grigoriev I."/>
        </authorList>
    </citation>
    <scope>NUCLEOTIDE SEQUENCE</scope>
    <source>
        <strain evidence="1">ATCC 200398</strain>
    </source>
</reference>
<protein>
    <submittedName>
        <fullName evidence="1">Uncharacterized protein</fullName>
    </submittedName>
</protein>
<proteinExistence type="predicted"/>
<evidence type="ECO:0000313" key="2">
    <source>
        <dbReference type="Proteomes" id="UP000799755"/>
    </source>
</evidence>
<name>A0ACB6QM60_9PLEO</name>
<gene>
    <name evidence="1" type="ORF">BDR25DRAFT_358207</name>
</gene>
<sequence>MWASLPEWAMFVETPSQTTWFQTLKQTPVEMIHRLDPLDGCLRVTSKSFIGVGPSRASNGAYYDPYKVSRPGHVFITILPSFYYTYACLSSSLLYERTTKFTRTSIKIAQSYSTTSLEALVGLFSPVSLFSPVVAVSLTLTVCPTGIYSVYCTIHEAAVLTVAEGQGARVRRLMRRMPLLPVFNYAIYVILLPIIMSQFLSQSTTRELTELTEYIKTSLASAQLLHNTSIYFSYCILTREPQFKLTFWERGYQSDLLHQCHLGDATWATPIKLGWLPHLTNDTLLSLFGIRLEDVWATVSLFGTGTSPLDVIPGSGFLTISVSFVENPEDTPLMSWRMLWKIGPELDFWVTVSLLSTGGYFLSFDDGDNLGRTCCFWFKADLLADIDDTPTEMDFSALLA</sequence>
<evidence type="ECO:0000313" key="1">
    <source>
        <dbReference type="EMBL" id="KAF2467957.1"/>
    </source>
</evidence>
<accession>A0ACB6QM60</accession>
<dbReference type="Proteomes" id="UP000799755">
    <property type="component" value="Unassembled WGS sequence"/>
</dbReference>
<keyword evidence="2" id="KW-1185">Reference proteome</keyword>
<comment type="caution">
    <text evidence="1">The sequence shown here is derived from an EMBL/GenBank/DDBJ whole genome shotgun (WGS) entry which is preliminary data.</text>
</comment>
<dbReference type="EMBL" id="MU003518">
    <property type="protein sequence ID" value="KAF2467957.1"/>
    <property type="molecule type" value="Genomic_DNA"/>
</dbReference>
<organism evidence="1 2">
    <name type="scientific">Lindgomyces ingoldianus</name>
    <dbReference type="NCBI Taxonomy" id="673940"/>
    <lineage>
        <taxon>Eukaryota</taxon>
        <taxon>Fungi</taxon>
        <taxon>Dikarya</taxon>
        <taxon>Ascomycota</taxon>
        <taxon>Pezizomycotina</taxon>
        <taxon>Dothideomycetes</taxon>
        <taxon>Pleosporomycetidae</taxon>
        <taxon>Pleosporales</taxon>
        <taxon>Lindgomycetaceae</taxon>
        <taxon>Lindgomyces</taxon>
    </lineage>
</organism>